<feature type="transmembrane region" description="Helical" evidence="1">
    <location>
        <begin position="7"/>
        <end position="29"/>
    </location>
</feature>
<dbReference type="STRING" id="287099.SAMN05660413_02314"/>
<protein>
    <recommendedName>
        <fullName evidence="4">TIGR02117 family protein</fullName>
    </recommendedName>
</protein>
<evidence type="ECO:0000256" key="1">
    <source>
        <dbReference type="SAM" id="Phobius"/>
    </source>
</evidence>
<evidence type="ECO:0000313" key="3">
    <source>
        <dbReference type="Proteomes" id="UP000199153"/>
    </source>
</evidence>
<keyword evidence="1" id="KW-0812">Transmembrane</keyword>
<dbReference type="RefSeq" id="WP_093409776.1">
    <property type="nucleotide sequence ID" value="NZ_FOVL01000014.1"/>
</dbReference>
<keyword evidence="1" id="KW-0472">Membrane</keyword>
<keyword evidence="1" id="KW-1133">Transmembrane helix</keyword>
<proteinExistence type="predicted"/>
<dbReference type="AlphaFoldDB" id="A0A1I5BDA0"/>
<dbReference type="OrthoDB" id="211174at2"/>
<organism evidence="2 3">
    <name type="scientific">Salegentibacter flavus</name>
    <dbReference type="NCBI Taxonomy" id="287099"/>
    <lineage>
        <taxon>Bacteria</taxon>
        <taxon>Pseudomonadati</taxon>
        <taxon>Bacteroidota</taxon>
        <taxon>Flavobacteriia</taxon>
        <taxon>Flavobacteriales</taxon>
        <taxon>Flavobacteriaceae</taxon>
        <taxon>Salegentibacter</taxon>
    </lineage>
</organism>
<name>A0A1I5BDA0_9FLAO</name>
<keyword evidence="3" id="KW-1185">Reference proteome</keyword>
<reference evidence="2 3" key="1">
    <citation type="submission" date="2016-10" db="EMBL/GenBank/DDBJ databases">
        <authorList>
            <person name="de Groot N.N."/>
        </authorList>
    </citation>
    <scope>NUCLEOTIDE SEQUENCE [LARGE SCALE GENOMIC DNA]</scope>
    <source>
        <strain evidence="2 3">DSM 17794</strain>
    </source>
</reference>
<dbReference type="NCBIfam" id="TIGR02117">
    <property type="entry name" value="chp_urease_rgn"/>
    <property type="match status" value="1"/>
</dbReference>
<dbReference type="Pfam" id="PF09601">
    <property type="entry name" value="DUF2459"/>
    <property type="match status" value="1"/>
</dbReference>
<evidence type="ECO:0000313" key="2">
    <source>
        <dbReference type="EMBL" id="SFN72471.1"/>
    </source>
</evidence>
<accession>A0A1I5BDA0</accession>
<dbReference type="InterPro" id="IPR011727">
    <property type="entry name" value="CHP02117"/>
</dbReference>
<dbReference type="EMBL" id="FOVL01000014">
    <property type="protein sequence ID" value="SFN72471.1"/>
    <property type="molecule type" value="Genomic_DNA"/>
</dbReference>
<sequence>MKTVLKILVLLIFVPLLIYIIAVITGMLIPVNSDFQETNDGVEIYLQTSDVHTDIVVPLKNDLKNWEEDISLQHSLSGVPGAKYISFGWGDLEFYRNTPLWEDLTLKTGFRALFLKSPAALHLNFSEELPPTEKTIPLMISQNQYLKLTAFLENSFEYDAEGNVRHIQDLHYTRRDAFYKAKGSLSLFKTCNTWTNNALKASGLKACLWTPLPEGILYTYR</sequence>
<evidence type="ECO:0008006" key="4">
    <source>
        <dbReference type="Google" id="ProtNLM"/>
    </source>
</evidence>
<gene>
    <name evidence="2" type="ORF">SAMN05660413_02314</name>
</gene>
<dbReference type="Proteomes" id="UP000199153">
    <property type="component" value="Unassembled WGS sequence"/>
</dbReference>